<sequence>MITRRSLLKGSAATGLTVAAGGLAAPAIAQDAKIRLGYVSPQSGPLAAFSEADQFIIDGFLGSDAGANFEVIVKDSQSNPNRAAEVAKELILDDEIDMMLVSSTPETTNPVATTCEAEEIPVISTVAPWQPWFIGQQGDPGTWEPFDYSFHFFWGLEDVISVFTAMWNQLDTNKQVGALFPNDGDGNAWGDPTVGFPPVLDAQGYALTDTGRYQNLTDDFSAQINAFKAASTEIVTGVPIPPDFTTFWTQAKQQGFTPKAASIGKAILFPQAVEALGDQGHNLSSEVWWSPNHPFNSSLSGQSAGELAQAYSAATGRQWTQPIGFVHALFEMAADVMGRTGDTGDADAVAEAIAASQVESIVGRIAFDGAGLPPFAARNVAKTPLVGGQWRLKDSGGYDLVIVDNSDHPDVPTGGTMEPIL</sequence>
<evidence type="ECO:0000313" key="4">
    <source>
        <dbReference type="EMBL" id="MBW4707249.1"/>
    </source>
</evidence>
<dbReference type="Pfam" id="PF13458">
    <property type="entry name" value="Peripla_BP_6"/>
    <property type="match status" value="1"/>
</dbReference>
<dbReference type="NCBIfam" id="TIGR01409">
    <property type="entry name" value="TAT_signal_seq"/>
    <property type="match status" value="1"/>
</dbReference>
<organism evidence="4 5">
    <name type="scientific">Roseobacter insulae</name>
    <dbReference type="NCBI Taxonomy" id="2859783"/>
    <lineage>
        <taxon>Bacteria</taxon>
        <taxon>Pseudomonadati</taxon>
        <taxon>Pseudomonadota</taxon>
        <taxon>Alphaproteobacteria</taxon>
        <taxon>Rhodobacterales</taxon>
        <taxon>Roseobacteraceae</taxon>
        <taxon>Roseobacter</taxon>
    </lineage>
</organism>
<keyword evidence="5" id="KW-1185">Reference proteome</keyword>
<evidence type="ECO:0000256" key="2">
    <source>
        <dbReference type="ARBA" id="ARBA00022970"/>
    </source>
</evidence>
<reference evidence="4" key="1">
    <citation type="submission" date="2021-07" db="EMBL/GenBank/DDBJ databases">
        <title>Roseobacter insulae sp. nov., isolated from a tidal flat.</title>
        <authorList>
            <person name="Park S."/>
            <person name="Yoon J.-H."/>
        </authorList>
    </citation>
    <scope>NUCLEOTIDE SEQUENCE</scope>
    <source>
        <strain evidence="4">YSTF-M11</strain>
    </source>
</reference>
<dbReference type="RefSeq" id="WP_219499794.1">
    <property type="nucleotide sequence ID" value="NZ_JAHXDN010000001.1"/>
</dbReference>
<dbReference type="GO" id="GO:0006865">
    <property type="term" value="P:amino acid transport"/>
    <property type="evidence" value="ECO:0007669"/>
    <property type="project" value="UniProtKB-KW"/>
</dbReference>
<name>A0A9X1JZJ2_9RHOB</name>
<gene>
    <name evidence="4" type="ORF">KX928_05565</name>
</gene>
<dbReference type="InterPro" id="IPR028081">
    <property type="entry name" value="Leu-bd"/>
</dbReference>
<dbReference type="InterPro" id="IPR019546">
    <property type="entry name" value="TAT_signal_bac_arc"/>
</dbReference>
<evidence type="ECO:0000256" key="1">
    <source>
        <dbReference type="ARBA" id="ARBA00022729"/>
    </source>
</evidence>
<keyword evidence="1" id="KW-0732">Signal</keyword>
<feature type="domain" description="Leucine-binding protein" evidence="3">
    <location>
        <begin position="33"/>
        <end position="369"/>
    </location>
</feature>
<dbReference type="PROSITE" id="PS51318">
    <property type="entry name" value="TAT"/>
    <property type="match status" value="1"/>
</dbReference>
<keyword evidence="2" id="KW-0813">Transport</keyword>
<dbReference type="PANTHER" id="PTHR30483">
    <property type="entry name" value="LEUCINE-SPECIFIC-BINDING PROTEIN"/>
    <property type="match status" value="1"/>
</dbReference>
<keyword evidence="2" id="KW-0029">Amino-acid transport</keyword>
<accession>A0A9X1JZJ2</accession>
<dbReference type="Proteomes" id="UP001138661">
    <property type="component" value="Unassembled WGS sequence"/>
</dbReference>
<dbReference type="AlphaFoldDB" id="A0A9X1JZJ2"/>
<proteinExistence type="predicted"/>
<comment type="caution">
    <text evidence="4">The sequence shown here is derived from an EMBL/GenBank/DDBJ whole genome shotgun (WGS) entry which is preliminary data.</text>
</comment>
<evidence type="ECO:0000313" key="5">
    <source>
        <dbReference type="Proteomes" id="UP001138661"/>
    </source>
</evidence>
<protein>
    <submittedName>
        <fullName evidence="4">ABC transporter substrate-binding protein</fullName>
    </submittedName>
</protein>
<dbReference type="CDD" id="cd06337">
    <property type="entry name" value="PBP1_ABC_ligand_binding-like"/>
    <property type="match status" value="1"/>
</dbReference>
<dbReference type="PANTHER" id="PTHR30483:SF6">
    <property type="entry name" value="PERIPLASMIC BINDING PROTEIN OF ABC TRANSPORTER FOR NATURAL AMINO ACIDS"/>
    <property type="match status" value="1"/>
</dbReference>
<dbReference type="InterPro" id="IPR006311">
    <property type="entry name" value="TAT_signal"/>
</dbReference>
<dbReference type="InterPro" id="IPR051010">
    <property type="entry name" value="BCAA_transport"/>
</dbReference>
<evidence type="ECO:0000259" key="3">
    <source>
        <dbReference type="Pfam" id="PF13458"/>
    </source>
</evidence>
<dbReference type="EMBL" id="JAHXDN010000001">
    <property type="protein sequence ID" value="MBW4707249.1"/>
    <property type="molecule type" value="Genomic_DNA"/>
</dbReference>